<feature type="domain" description="SPOR" evidence="3">
    <location>
        <begin position="310"/>
        <end position="394"/>
    </location>
</feature>
<dbReference type="PROSITE" id="PS51724">
    <property type="entry name" value="SPOR"/>
    <property type="match status" value="1"/>
</dbReference>
<feature type="transmembrane region" description="Helical" evidence="2">
    <location>
        <begin position="58"/>
        <end position="79"/>
    </location>
</feature>
<evidence type="ECO:0000259" key="3">
    <source>
        <dbReference type="PROSITE" id="PS51724"/>
    </source>
</evidence>
<evidence type="ECO:0000313" key="5">
    <source>
        <dbReference type="Proteomes" id="UP001597302"/>
    </source>
</evidence>
<dbReference type="Pfam" id="PF05036">
    <property type="entry name" value="SPOR"/>
    <property type="match status" value="1"/>
</dbReference>
<dbReference type="InterPro" id="IPR036680">
    <property type="entry name" value="SPOR-like_sf"/>
</dbReference>
<keyword evidence="2" id="KW-0472">Membrane</keyword>
<comment type="caution">
    <text evidence="4">The sequence shown here is derived from an EMBL/GenBank/DDBJ whole genome shotgun (WGS) entry which is preliminary data.</text>
</comment>
<keyword evidence="2" id="KW-0812">Transmembrane</keyword>
<keyword evidence="2" id="KW-1133">Transmembrane helix</keyword>
<dbReference type="Proteomes" id="UP001597302">
    <property type="component" value="Unassembled WGS sequence"/>
</dbReference>
<proteinExistence type="predicted"/>
<evidence type="ECO:0000256" key="2">
    <source>
        <dbReference type="SAM" id="Phobius"/>
    </source>
</evidence>
<reference evidence="5" key="1">
    <citation type="journal article" date="2019" name="Int. J. Syst. Evol. Microbiol.">
        <title>The Global Catalogue of Microorganisms (GCM) 10K type strain sequencing project: providing services to taxonomists for standard genome sequencing and annotation.</title>
        <authorList>
            <consortium name="The Broad Institute Genomics Platform"/>
            <consortium name="The Broad Institute Genome Sequencing Center for Infectious Disease"/>
            <person name="Wu L."/>
            <person name="Ma J."/>
        </authorList>
    </citation>
    <scope>NUCLEOTIDE SEQUENCE [LARGE SCALE GENOMIC DNA]</scope>
    <source>
        <strain evidence="5">CCM 8875</strain>
    </source>
</reference>
<name>A0ABW4DVC1_9RHOB</name>
<dbReference type="SUPFAM" id="SSF110997">
    <property type="entry name" value="Sporulation related repeat"/>
    <property type="match status" value="1"/>
</dbReference>
<gene>
    <name evidence="4" type="ORF">ACFQ5P_04480</name>
</gene>
<evidence type="ECO:0000256" key="1">
    <source>
        <dbReference type="SAM" id="MobiDB-lite"/>
    </source>
</evidence>
<sequence length="394" mass="39720">MAVMDFREGGYVFSRHKVKREFSYDQAGWNGQPDGSGAQTQPGGLAENDGFSARLARLTHYVGAVASVGLMVGLLAWGWQMVSRDVSGVPVIRAIQGDARTTPENPGGQLTNHTGLAVNSVAGGEALAPAQEVAIAPAPVGLTDDDVPMGSLGALAREPSNPSETPLTFAGEPIVPLSDSEARALAAAEAAAASERALADQAVSEAAIIDAPASEGPVTEVVTDENGVPAQATAITEALALAQAEATPGMLVASTRPAPRPRVTRVAAAPAAAAAEPAVAQSAVAEAPAARPETLAAAPAAPEPAPVAAASSAGGALVQVGAFDSNAIATGEWQRLAGRNGGLFSGKSPVIQEHQSNGRTFWRLRVAGFDSLSEARQFCSALQSSGTDCLALGG</sequence>
<dbReference type="InterPro" id="IPR007730">
    <property type="entry name" value="SPOR-like_dom"/>
</dbReference>
<dbReference type="RefSeq" id="WP_131575310.1">
    <property type="nucleotide sequence ID" value="NZ_CBCSAJ010000005.1"/>
</dbReference>
<organism evidence="4 5">
    <name type="scientific">Paracoccus nototheniae</name>
    <dbReference type="NCBI Taxonomy" id="2489002"/>
    <lineage>
        <taxon>Bacteria</taxon>
        <taxon>Pseudomonadati</taxon>
        <taxon>Pseudomonadota</taxon>
        <taxon>Alphaproteobacteria</taxon>
        <taxon>Rhodobacterales</taxon>
        <taxon>Paracoccaceae</taxon>
        <taxon>Paracoccus</taxon>
    </lineage>
</organism>
<accession>A0ABW4DVC1</accession>
<feature type="region of interest" description="Disordered" evidence="1">
    <location>
        <begin position="26"/>
        <end position="46"/>
    </location>
</feature>
<dbReference type="EMBL" id="JBHTOQ010000004">
    <property type="protein sequence ID" value="MFD1480544.1"/>
    <property type="molecule type" value="Genomic_DNA"/>
</dbReference>
<dbReference type="Gene3D" id="3.30.70.1070">
    <property type="entry name" value="Sporulation related repeat"/>
    <property type="match status" value="1"/>
</dbReference>
<keyword evidence="5" id="KW-1185">Reference proteome</keyword>
<protein>
    <submittedName>
        <fullName evidence="4">SPOR domain-containing protein</fullName>
    </submittedName>
</protein>
<evidence type="ECO:0000313" key="4">
    <source>
        <dbReference type="EMBL" id="MFD1480544.1"/>
    </source>
</evidence>